<dbReference type="PIRSF" id="PIRSF005457">
    <property type="entry name" value="Glx"/>
    <property type="match status" value="1"/>
</dbReference>
<name>A0ABY8LGQ5_9RHOB</name>
<evidence type="ECO:0000256" key="3">
    <source>
        <dbReference type="ARBA" id="ARBA00006759"/>
    </source>
</evidence>
<feature type="binding site" evidence="7">
    <location>
        <position position="127"/>
    </location>
    <ligand>
        <name>Zn(2+)</name>
        <dbReference type="ChEBI" id="CHEBI:29105"/>
        <label>2</label>
    </ligand>
</feature>
<organism evidence="10 11">
    <name type="scientific">Jannaschia ovalis</name>
    <dbReference type="NCBI Taxonomy" id="3038773"/>
    <lineage>
        <taxon>Bacteria</taxon>
        <taxon>Pseudomonadati</taxon>
        <taxon>Pseudomonadota</taxon>
        <taxon>Alphaproteobacteria</taxon>
        <taxon>Rhodobacterales</taxon>
        <taxon>Roseobacteraceae</taxon>
        <taxon>Jannaschia</taxon>
    </lineage>
</organism>
<dbReference type="EMBL" id="CP122537">
    <property type="protein sequence ID" value="WGH80341.1"/>
    <property type="molecule type" value="Genomic_DNA"/>
</dbReference>
<feature type="binding site" evidence="7">
    <location>
        <position position="165"/>
    </location>
    <ligand>
        <name>Zn(2+)</name>
        <dbReference type="ChEBI" id="CHEBI:29105"/>
        <label>2</label>
    </ligand>
</feature>
<keyword evidence="11" id="KW-1185">Reference proteome</keyword>
<evidence type="ECO:0000313" key="11">
    <source>
        <dbReference type="Proteomes" id="UP001243420"/>
    </source>
</evidence>
<dbReference type="HAMAP" id="MF_01374">
    <property type="entry name" value="Glyoxalase_2"/>
    <property type="match status" value="1"/>
</dbReference>
<dbReference type="InterPro" id="IPR032282">
    <property type="entry name" value="HAGH_C"/>
</dbReference>
<dbReference type="SUPFAM" id="SSF56281">
    <property type="entry name" value="Metallo-hydrolase/oxidoreductase"/>
    <property type="match status" value="1"/>
</dbReference>
<dbReference type="SMART" id="SM00849">
    <property type="entry name" value="Lactamase_B"/>
    <property type="match status" value="1"/>
</dbReference>
<evidence type="ECO:0000256" key="4">
    <source>
        <dbReference type="ARBA" id="ARBA00022723"/>
    </source>
</evidence>
<evidence type="ECO:0000256" key="1">
    <source>
        <dbReference type="ARBA" id="ARBA00001623"/>
    </source>
</evidence>
<reference evidence="10 11" key="1">
    <citation type="submission" date="2023-04" db="EMBL/GenBank/DDBJ databases">
        <title>Jannaschia ovalis sp. nov., a marine bacterium isolated from sea tidal flat.</title>
        <authorList>
            <person name="Kwon D.Y."/>
            <person name="Kim J.-J."/>
        </authorList>
    </citation>
    <scope>NUCLEOTIDE SEQUENCE [LARGE SCALE GENOMIC DNA]</scope>
    <source>
        <strain evidence="10 11">GRR-S6-38</strain>
    </source>
</reference>
<feature type="domain" description="Metallo-beta-lactamase" evidence="9">
    <location>
        <begin position="13"/>
        <end position="165"/>
    </location>
</feature>
<comment type="function">
    <text evidence="7">Thiolesterase that catalyzes the hydrolysis of S-D-lactoyl-glutathione to form glutathione and D-lactic acid.</text>
</comment>
<sequence>MRDSLTTIPCLSDNYAFLFETGGRRVLVDAPEAGPILAALDGRPLTDILLTHHHPDHVQGVAELVAATGAKVWGAAADAHRLPPLDHALEPGDRIEIGTETGAVWDVSGHTIGHIAFVFDGVAFTGDSLMAAGCGRLFEGAPAQMLTSLRQFDTLPGETLIASGHEYTGNNLAFARTLEPSNAQLISRIAEVERLRAEGEPSVPSVLETERHTNPFLRAHIEAIKDATGTSGQSDEATFAATRRAKDAF</sequence>
<keyword evidence="4 7" id="KW-0479">Metal-binding</keyword>
<dbReference type="Pfam" id="PF00753">
    <property type="entry name" value="Lactamase_B"/>
    <property type="match status" value="1"/>
</dbReference>
<dbReference type="PANTHER" id="PTHR43705">
    <property type="entry name" value="HYDROXYACYLGLUTATHIONE HYDROLASE"/>
    <property type="match status" value="1"/>
</dbReference>
<comment type="similarity">
    <text evidence="3 7">Belongs to the metallo-beta-lactamase superfamily. Glyoxalase II family.</text>
</comment>
<feature type="binding site" evidence="7">
    <location>
        <position position="52"/>
    </location>
    <ligand>
        <name>Zn(2+)</name>
        <dbReference type="ChEBI" id="CHEBI:29105"/>
        <label>1</label>
    </ligand>
</feature>
<dbReference type="NCBIfam" id="TIGR03413">
    <property type="entry name" value="GSH_gloB"/>
    <property type="match status" value="1"/>
</dbReference>
<evidence type="ECO:0000256" key="6">
    <source>
        <dbReference type="ARBA" id="ARBA00022833"/>
    </source>
</evidence>
<comment type="catalytic activity">
    <reaction evidence="1 7">
        <text>an S-(2-hydroxyacyl)glutathione + H2O = a 2-hydroxy carboxylate + glutathione + H(+)</text>
        <dbReference type="Rhea" id="RHEA:21864"/>
        <dbReference type="ChEBI" id="CHEBI:15377"/>
        <dbReference type="ChEBI" id="CHEBI:15378"/>
        <dbReference type="ChEBI" id="CHEBI:57925"/>
        <dbReference type="ChEBI" id="CHEBI:58896"/>
        <dbReference type="ChEBI" id="CHEBI:71261"/>
        <dbReference type="EC" id="3.1.2.6"/>
    </reaction>
</comment>
<dbReference type="EC" id="3.1.2.6" evidence="7"/>
<feature type="binding site" evidence="7">
    <location>
        <position position="54"/>
    </location>
    <ligand>
        <name>Zn(2+)</name>
        <dbReference type="ChEBI" id="CHEBI:29105"/>
        <label>1</label>
    </ligand>
</feature>
<feature type="binding site" evidence="7">
    <location>
        <position position="110"/>
    </location>
    <ligand>
        <name>Zn(2+)</name>
        <dbReference type="ChEBI" id="CHEBI:29105"/>
        <label>1</label>
    </ligand>
</feature>
<comment type="cofactor">
    <cofactor evidence="7">
        <name>Zn(2+)</name>
        <dbReference type="ChEBI" id="CHEBI:29105"/>
    </cofactor>
    <text evidence="7">Binds 2 Zn(2+) ions per subunit.</text>
</comment>
<dbReference type="InterPro" id="IPR017782">
    <property type="entry name" value="Hydroxyacylglutathione_Hdrlase"/>
</dbReference>
<evidence type="ECO:0000256" key="5">
    <source>
        <dbReference type="ARBA" id="ARBA00022801"/>
    </source>
</evidence>
<feature type="binding site" evidence="7">
    <location>
        <position position="127"/>
    </location>
    <ligand>
        <name>Zn(2+)</name>
        <dbReference type="ChEBI" id="CHEBI:29105"/>
        <label>1</label>
    </ligand>
</feature>
<evidence type="ECO:0000313" key="10">
    <source>
        <dbReference type="EMBL" id="WGH80341.1"/>
    </source>
</evidence>
<dbReference type="PANTHER" id="PTHR43705:SF1">
    <property type="entry name" value="HYDROXYACYLGLUTATHIONE HYDROLASE GLOB"/>
    <property type="match status" value="1"/>
</dbReference>
<dbReference type="CDD" id="cd07723">
    <property type="entry name" value="hydroxyacylglutathione_hydrolase_MBL-fold"/>
    <property type="match status" value="1"/>
</dbReference>
<dbReference type="Proteomes" id="UP001243420">
    <property type="component" value="Chromosome"/>
</dbReference>
<dbReference type="InterPro" id="IPR036866">
    <property type="entry name" value="RibonucZ/Hydroxyglut_hydro"/>
</dbReference>
<evidence type="ECO:0000256" key="8">
    <source>
        <dbReference type="SAM" id="MobiDB-lite"/>
    </source>
</evidence>
<protein>
    <recommendedName>
        <fullName evidence="7">Hydroxyacylglutathione hydrolase</fullName>
        <ecNumber evidence="7">3.1.2.6</ecNumber>
    </recommendedName>
    <alternativeName>
        <fullName evidence="7">Glyoxalase II</fullName>
        <shortName evidence="7">Glx II</shortName>
    </alternativeName>
</protein>
<comment type="subunit">
    <text evidence="7">Monomer.</text>
</comment>
<gene>
    <name evidence="7 10" type="primary">gloB</name>
    <name evidence="10" type="ORF">P8627_06715</name>
</gene>
<dbReference type="GO" id="GO:0004416">
    <property type="term" value="F:hydroxyacylglutathione hydrolase activity"/>
    <property type="evidence" value="ECO:0007669"/>
    <property type="project" value="UniProtKB-EC"/>
</dbReference>
<proteinExistence type="inferred from homology"/>
<evidence type="ECO:0000256" key="2">
    <source>
        <dbReference type="ARBA" id="ARBA00004963"/>
    </source>
</evidence>
<feature type="region of interest" description="Disordered" evidence="8">
    <location>
        <begin position="228"/>
        <end position="249"/>
    </location>
</feature>
<keyword evidence="5 7" id="KW-0378">Hydrolase</keyword>
<comment type="pathway">
    <text evidence="2 7">Secondary metabolite metabolism; methylglyoxal degradation; (R)-lactate from methylglyoxal: step 2/2.</text>
</comment>
<dbReference type="Pfam" id="PF16123">
    <property type="entry name" value="HAGH_C"/>
    <property type="match status" value="1"/>
</dbReference>
<keyword evidence="6 7" id="KW-0862">Zinc</keyword>
<dbReference type="InterPro" id="IPR050110">
    <property type="entry name" value="Glyoxalase_II_hydrolase"/>
</dbReference>
<feature type="binding site" evidence="7">
    <location>
        <position position="56"/>
    </location>
    <ligand>
        <name>Zn(2+)</name>
        <dbReference type="ChEBI" id="CHEBI:29105"/>
        <label>2</label>
    </ligand>
</feature>
<feature type="binding site" evidence="7">
    <location>
        <position position="57"/>
    </location>
    <ligand>
        <name>Zn(2+)</name>
        <dbReference type="ChEBI" id="CHEBI:29105"/>
        <label>2</label>
    </ligand>
</feature>
<accession>A0ABY8LGQ5</accession>
<evidence type="ECO:0000256" key="7">
    <source>
        <dbReference type="HAMAP-Rule" id="MF_01374"/>
    </source>
</evidence>
<evidence type="ECO:0000259" key="9">
    <source>
        <dbReference type="SMART" id="SM00849"/>
    </source>
</evidence>
<dbReference type="InterPro" id="IPR035680">
    <property type="entry name" value="Clx_II_MBL"/>
</dbReference>
<dbReference type="Gene3D" id="3.60.15.10">
    <property type="entry name" value="Ribonuclease Z/Hydroxyacylglutathione hydrolase-like"/>
    <property type="match status" value="1"/>
</dbReference>
<dbReference type="InterPro" id="IPR001279">
    <property type="entry name" value="Metallo-B-lactamas"/>
</dbReference>